<protein>
    <recommendedName>
        <fullName evidence="2">Inner membrane protein YgaP-like transmembrane domain-containing protein</fullName>
    </recommendedName>
</protein>
<dbReference type="InterPro" id="IPR021309">
    <property type="entry name" value="YgaP-like_TM"/>
</dbReference>
<dbReference type="Proteomes" id="UP000000933">
    <property type="component" value="Chromosome"/>
</dbReference>
<dbReference type="Pfam" id="PF11127">
    <property type="entry name" value="YgaP-like_TM"/>
    <property type="match status" value="1"/>
</dbReference>
<organism evidence="3 4">
    <name type="scientific">Salinibacter ruber (strain M8)</name>
    <dbReference type="NCBI Taxonomy" id="761659"/>
    <lineage>
        <taxon>Bacteria</taxon>
        <taxon>Pseudomonadati</taxon>
        <taxon>Rhodothermota</taxon>
        <taxon>Rhodothermia</taxon>
        <taxon>Rhodothermales</taxon>
        <taxon>Salinibacteraceae</taxon>
        <taxon>Salinibacter</taxon>
    </lineage>
</organism>
<evidence type="ECO:0000313" key="3">
    <source>
        <dbReference type="EMBL" id="CBH25113.1"/>
    </source>
</evidence>
<gene>
    <name evidence="3" type="ordered locus">SRM_02192</name>
</gene>
<reference evidence="3 4" key="1">
    <citation type="journal article" date="2010" name="ISME J.">
        <title>Fine-scale evolution: genomic, phenotypic and ecological differentiation in two coexisting Salinibacter ruber strains.</title>
        <authorList>
            <person name="Pena A."/>
            <person name="Teeling H."/>
            <person name="Huerta-Cepas J."/>
            <person name="Santos F."/>
            <person name="Yarza P."/>
            <person name="Brito-Echeverria J."/>
            <person name="Lucio M."/>
            <person name="Schmitt-Kopplin P."/>
            <person name="Meseguer I."/>
            <person name="Schenowitz C."/>
            <person name="Dossat C."/>
            <person name="Barbe V."/>
            <person name="Dopazo J."/>
            <person name="Rossello-Mora R."/>
            <person name="Schuler M."/>
            <person name="Glockner F.O."/>
            <person name="Amann R."/>
            <person name="Gabaldon T."/>
            <person name="Anton J."/>
        </authorList>
    </citation>
    <scope>NUCLEOTIDE SEQUENCE [LARGE SCALE GENOMIC DNA]</scope>
    <source>
        <strain evidence="3 4">M8</strain>
    </source>
</reference>
<accession>D5HAQ8</accession>
<dbReference type="EMBL" id="FP565814">
    <property type="protein sequence ID" value="CBH25113.1"/>
    <property type="molecule type" value="Genomic_DNA"/>
</dbReference>
<keyword evidence="1" id="KW-0812">Transmembrane</keyword>
<evidence type="ECO:0000256" key="1">
    <source>
        <dbReference type="SAM" id="Phobius"/>
    </source>
</evidence>
<proteinExistence type="predicted"/>
<dbReference type="HOGENOM" id="CLU_176022_3_0_10"/>
<feature type="transmembrane region" description="Helical" evidence="1">
    <location>
        <begin position="36"/>
        <end position="54"/>
    </location>
</feature>
<name>D5HAQ8_SALRM</name>
<dbReference type="KEGG" id="srm:SRM_02192"/>
<reference evidence="4" key="2">
    <citation type="submission" date="2010-04" db="EMBL/GenBank/DDBJ databases">
        <title>Genome sequence of Salinibacter ruber M8.</title>
        <authorList>
            <consortium name="Genoscope"/>
        </authorList>
    </citation>
    <scope>NUCLEOTIDE SEQUENCE [LARGE SCALE GENOMIC DNA]</scope>
    <source>
        <strain evidence="4">M8</strain>
    </source>
</reference>
<evidence type="ECO:0000313" key="4">
    <source>
        <dbReference type="Proteomes" id="UP000000933"/>
    </source>
</evidence>
<keyword evidence="1" id="KW-0472">Membrane</keyword>
<feature type="domain" description="Inner membrane protein YgaP-like transmembrane" evidence="2">
    <location>
        <begin position="26"/>
        <end position="91"/>
    </location>
</feature>
<feature type="transmembrane region" description="Helical" evidence="1">
    <location>
        <begin position="60"/>
        <end position="82"/>
    </location>
</feature>
<dbReference type="AlphaFoldDB" id="D5HAQ8"/>
<keyword evidence="1" id="KW-1133">Transmembrane helix</keyword>
<sequence length="94" mass="9976">MINHSQCRRQYGTALAASIPNSYPVMIQNMGSLDRILRTVAALVVGVLYATSTLGGTTALVLGVGAVAFLLTSFVGTCPVYLPMGLSTRREQRS</sequence>
<evidence type="ECO:0000259" key="2">
    <source>
        <dbReference type="Pfam" id="PF11127"/>
    </source>
</evidence>